<reference evidence="1 2" key="1">
    <citation type="submission" date="2015-04" db="EMBL/GenBank/DDBJ databases">
        <title>Draft genome of the roundworm Trichinella nativa.</title>
        <authorList>
            <person name="Mitreva M."/>
        </authorList>
    </citation>
    <scope>NUCLEOTIDE SEQUENCE [LARGE SCALE GENOMIC DNA]</scope>
    <source>
        <strain evidence="1 2">ISS45</strain>
    </source>
</reference>
<evidence type="ECO:0000313" key="2">
    <source>
        <dbReference type="Proteomes" id="UP000243006"/>
    </source>
</evidence>
<evidence type="ECO:0000313" key="1">
    <source>
        <dbReference type="EMBL" id="OUC41909.1"/>
    </source>
</evidence>
<protein>
    <submittedName>
        <fullName evidence="1">Uncharacterized protein</fullName>
    </submittedName>
</protein>
<accession>A0A1Y3EE64</accession>
<dbReference type="Proteomes" id="UP000243006">
    <property type="component" value="Unassembled WGS sequence"/>
</dbReference>
<gene>
    <name evidence="1" type="ORF">D917_10601</name>
</gene>
<comment type="caution">
    <text evidence="1">The sequence shown here is derived from an EMBL/GenBank/DDBJ whole genome shotgun (WGS) entry which is preliminary data.</text>
</comment>
<proteinExistence type="predicted"/>
<sequence>MITDDKKISKEIEKQLNLCSCKEKYPVEEVRPGRCYRLWIASGLAVSKEKCQTGKSRQIEQQHFLRPVNQDS</sequence>
<name>A0A1Y3EE64_9BILA</name>
<dbReference type="AlphaFoldDB" id="A0A1Y3EE64"/>
<organism evidence="1 2">
    <name type="scientific">Trichinella nativa</name>
    <dbReference type="NCBI Taxonomy" id="6335"/>
    <lineage>
        <taxon>Eukaryota</taxon>
        <taxon>Metazoa</taxon>
        <taxon>Ecdysozoa</taxon>
        <taxon>Nematoda</taxon>
        <taxon>Enoplea</taxon>
        <taxon>Dorylaimia</taxon>
        <taxon>Trichinellida</taxon>
        <taxon>Trichinellidae</taxon>
        <taxon>Trichinella</taxon>
    </lineage>
</organism>
<dbReference type="EMBL" id="LVZM01018997">
    <property type="protein sequence ID" value="OUC41909.1"/>
    <property type="molecule type" value="Genomic_DNA"/>
</dbReference>